<feature type="domain" description="N-acetyltransferase" evidence="3">
    <location>
        <begin position="6"/>
        <end position="147"/>
    </location>
</feature>
<sequence length="147" mass="16509">MCEDIMVIDEIRPDEYDRAAELWEASVRATHDFVTEADLDVFRPLVRASFGEIAQLAGLREDGRLIGFIGVEDGNVEMLFLDPSYRGRGGGSLLLEHAFTHFAATSVDVNEQNPQAVGFYEHHGFRFVSRSTHDSTGKPYPILHLTR</sequence>
<dbReference type="PROSITE" id="PS51186">
    <property type="entry name" value="GNAT"/>
    <property type="match status" value="1"/>
</dbReference>
<evidence type="ECO:0000259" key="3">
    <source>
        <dbReference type="PROSITE" id="PS51186"/>
    </source>
</evidence>
<dbReference type="CDD" id="cd04301">
    <property type="entry name" value="NAT_SF"/>
    <property type="match status" value="1"/>
</dbReference>
<dbReference type="Pfam" id="PF13673">
    <property type="entry name" value="Acetyltransf_10"/>
    <property type="match status" value="1"/>
</dbReference>
<reference evidence="4 5" key="1">
    <citation type="journal article" date="2019" name="Int. J. Syst. Evol. Microbiol.">
        <title>The Global Catalogue of Microorganisms (GCM) 10K type strain sequencing project: providing services to taxonomists for standard genome sequencing and annotation.</title>
        <authorList>
            <consortium name="The Broad Institute Genomics Platform"/>
            <consortium name="The Broad Institute Genome Sequencing Center for Infectious Disease"/>
            <person name="Wu L."/>
            <person name="Ma J."/>
        </authorList>
    </citation>
    <scope>NUCLEOTIDE SEQUENCE [LARGE SCALE GENOMIC DNA]</scope>
    <source>
        <strain evidence="4 5">JCM 14304</strain>
    </source>
</reference>
<evidence type="ECO:0000313" key="4">
    <source>
        <dbReference type="EMBL" id="GAA1572355.1"/>
    </source>
</evidence>
<evidence type="ECO:0000256" key="1">
    <source>
        <dbReference type="ARBA" id="ARBA00022679"/>
    </source>
</evidence>
<dbReference type="PANTHER" id="PTHR43800:SF1">
    <property type="entry name" value="PEPTIDYL-LYSINE N-ACETYLTRANSFERASE YJAB"/>
    <property type="match status" value="1"/>
</dbReference>
<dbReference type="Proteomes" id="UP001500190">
    <property type="component" value="Unassembled WGS sequence"/>
</dbReference>
<keyword evidence="5" id="KW-1185">Reference proteome</keyword>
<dbReference type="PANTHER" id="PTHR43800">
    <property type="entry name" value="PEPTIDYL-LYSINE N-ACETYLTRANSFERASE YJAB"/>
    <property type="match status" value="1"/>
</dbReference>
<evidence type="ECO:0000256" key="2">
    <source>
        <dbReference type="ARBA" id="ARBA00023315"/>
    </source>
</evidence>
<dbReference type="InterPro" id="IPR016181">
    <property type="entry name" value="Acyl_CoA_acyltransferase"/>
</dbReference>
<keyword evidence="1" id="KW-0808">Transferase</keyword>
<organism evidence="4 5">
    <name type="scientific">Kribbella karoonensis</name>
    <dbReference type="NCBI Taxonomy" id="324851"/>
    <lineage>
        <taxon>Bacteria</taxon>
        <taxon>Bacillati</taxon>
        <taxon>Actinomycetota</taxon>
        <taxon>Actinomycetes</taxon>
        <taxon>Propionibacteriales</taxon>
        <taxon>Kribbellaceae</taxon>
        <taxon>Kribbella</taxon>
    </lineage>
</organism>
<gene>
    <name evidence="4" type="ORF">GCM10009742_13890</name>
</gene>
<dbReference type="InterPro" id="IPR000182">
    <property type="entry name" value="GNAT_dom"/>
</dbReference>
<name>A0ABN2D8C0_9ACTN</name>
<protein>
    <submittedName>
        <fullName evidence="4">GNAT family N-acetyltransferase</fullName>
    </submittedName>
</protein>
<accession>A0ABN2D8C0</accession>
<comment type="caution">
    <text evidence="4">The sequence shown here is derived from an EMBL/GenBank/DDBJ whole genome shotgun (WGS) entry which is preliminary data.</text>
</comment>
<dbReference type="SUPFAM" id="SSF55729">
    <property type="entry name" value="Acyl-CoA N-acyltransferases (Nat)"/>
    <property type="match status" value="1"/>
</dbReference>
<dbReference type="Gene3D" id="3.40.630.30">
    <property type="match status" value="1"/>
</dbReference>
<keyword evidence="2" id="KW-0012">Acyltransferase</keyword>
<dbReference type="EMBL" id="BAAAND010000002">
    <property type="protein sequence ID" value="GAA1572355.1"/>
    <property type="molecule type" value="Genomic_DNA"/>
</dbReference>
<evidence type="ECO:0000313" key="5">
    <source>
        <dbReference type="Proteomes" id="UP001500190"/>
    </source>
</evidence>
<proteinExistence type="predicted"/>